<dbReference type="RefSeq" id="WP_137250695.1">
    <property type="nucleotide sequence ID" value="NZ_SZQA01000038.1"/>
</dbReference>
<keyword evidence="3" id="KW-1185">Reference proteome</keyword>
<feature type="region of interest" description="Disordered" evidence="1">
    <location>
        <begin position="1"/>
        <end position="26"/>
    </location>
</feature>
<evidence type="ECO:0000256" key="1">
    <source>
        <dbReference type="SAM" id="MobiDB-lite"/>
    </source>
</evidence>
<evidence type="ECO:0000313" key="3">
    <source>
        <dbReference type="Proteomes" id="UP000308705"/>
    </source>
</evidence>
<sequence length="103" mass="11294">MTFLHQRTQRTTPGADHRSPQVGPAGAYIDRRRLTYPVYLTLLRDHSLNRYLPAPPTDAPTGTASAILLSIDQAERTTALHVLATALGDPSESLLSLRDTSRT</sequence>
<gene>
    <name evidence="2" type="ORF">FDA94_31475</name>
</gene>
<dbReference type="Proteomes" id="UP000308705">
    <property type="component" value="Unassembled WGS sequence"/>
</dbReference>
<proteinExistence type="predicted"/>
<name>A0A4U3M5A6_9ACTN</name>
<accession>A0A4U3M5A6</accession>
<dbReference type="EMBL" id="SZQA01000038">
    <property type="protein sequence ID" value="TKK84048.1"/>
    <property type="molecule type" value="Genomic_DNA"/>
</dbReference>
<comment type="caution">
    <text evidence="2">The sequence shown here is derived from an EMBL/GenBank/DDBJ whole genome shotgun (WGS) entry which is preliminary data.</text>
</comment>
<evidence type="ECO:0000313" key="2">
    <source>
        <dbReference type="EMBL" id="TKK84048.1"/>
    </source>
</evidence>
<reference evidence="2 3" key="1">
    <citation type="submission" date="2019-04" db="EMBL/GenBank/DDBJ databases">
        <title>Herbidospora sp. NEAU-GS14.nov., a novel actinomycete isolated from soil.</title>
        <authorList>
            <person name="Han L."/>
        </authorList>
    </citation>
    <scope>NUCLEOTIDE SEQUENCE [LARGE SCALE GENOMIC DNA]</scope>
    <source>
        <strain evidence="2 3">NEAU-GS14</strain>
    </source>
</reference>
<dbReference type="AlphaFoldDB" id="A0A4U3M5A6"/>
<organism evidence="2 3">
    <name type="scientific">Herbidospora galbida</name>
    <dbReference type="NCBI Taxonomy" id="2575442"/>
    <lineage>
        <taxon>Bacteria</taxon>
        <taxon>Bacillati</taxon>
        <taxon>Actinomycetota</taxon>
        <taxon>Actinomycetes</taxon>
        <taxon>Streptosporangiales</taxon>
        <taxon>Streptosporangiaceae</taxon>
        <taxon>Herbidospora</taxon>
    </lineage>
</organism>
<protein>
    <submittedName>
        <fullName evidence="2">Uncharacterized protein</fullName>
    </submittedName>
</protein>
<feature type="compositionally biased region" description="Polar residues" evidence="1">
    <location>
        <begin position="1"/>
        <end position="12"/>
    </location>
</feature>